<dbReference type="InterPro" id="IPR039657">
    <property type="entry name" value="Dimethylallyltransferase"/>
</dbReference>
<dbReference type="AlphaFoldDB" id="I1YKW3"/>
<evidence type="ECO:0000256" key="10">
    <source>
        <dbReference type="HAMAP-Rule" id="MF_00185"/>
    </source>
</evidence>
<feature type="region of interest" description="Interaction with substrate tRNA" evidence="10">
    <location>
        <begin position="160"/>
        <end position="164"/>
    </location>
</feature>
<reference evidence="14 15" key="1">
    <citation type="journal article" date="2012" name="J. Bacteriol.">
        <title>Complete genome sequences of Methylophaga sp. strain JAM1 and Methylophaga sp. strain JAM7.</title>
        <authorList>
            <person name="Villeneuve C."/>
            <person name="Martineau C."/>
            <person name="Mauffrey F."/>
            <person name="Villemur R."/>
        </authorList>
    </citation>
    <scope>NUCLEOTIDE SEQUENCE [LARGE SCALE GENOMIC DNA]</scope>
    <source>
        <strain evidence="14 15">JAM7</strain>
    </source>
</reference>
<feature type="site" description="Interaction with substrate tRNA" evidence="10">
    <location>
        <position position="124"/>
    </location>
</feature>
<evidence type="ECO:0000256" key="2">
    <source>
        <dbReference type="ARBA" id="ARBA00003213"/>
    </source>
</evidence>
<dbReference type="EC" id="2.5.1.75" evidence="10"/>
<name>I1YKW3_METFJ</name>
<dbReference type="PATRIC" id="fig|754477.3.peg.2389"/>
<dbReference type="InterPro" id="IPR027417">
    <property type="entry name" value="P-loop_NTPase"/>
</dbReference>
<proteinExistence type="inferred from homology"/>
<keyword evidence="4 10" id="KW-0808">Transferase</keyword>
<dbReference type="FunFam" id="1.10.20.140:FF:000001">
    <property type="entry name" value="tRNA dimethylallyltransferase"/>
    <property type="match status" value="1"/>
</dbReference>
<keyword evidence="5 10" id="KW-0819">tRNA processing</keyword>
<comment type="cofactor">
    <cofactor evidence="1 10">
        <name>Mg(2+)</name>
        <dbReference type="ChEBI" id="CHEBI:18420"/>
    </cofactor>
</comment>
<dbReference type="STRING" id="754477.Q7C_2431"/>
<evidence type="ECO:0000256" key="7">
    <source>
        <dbReference type="ARBA" id="ARBA00022840"/>
    </source>
</evidence>
<dbReference type="GO" id="GO:0005524">
    <property type="term" value="F:ATP binding"/>
    <property type="evidence" value="ECO:0007669"/>
    <property type="project" value="UniProtKB-UniRule"/>
</dbReference>
<protein>
    <recommendedName>
        <fullName evidence="10">tRNA dimethylallyltransferase</fullName>
        <ecNumber evidence="10">2.5.1.75</ecNumber>
    </recommendedName>
    <alternativeName>
        <fullName evidence="10">Dimethylallyl diphosphate:tRNA dimethylallyltransferase</fullName>
        <shortName evidence="10">DMAPP:tRNA dimethylallyltransferase</shortName>
        <shortName evidence="10">DMATase</shortName>
    </alternativeName>
    <alternativeName>
        <fullName evidence="10">Isopentenyl-diphosphate:tRNA isopentenyltransferase</fullName>
        <shortName evidence="10">IPP transferase</shortName>
        <shortName evidence="10">IPPT</shortName>
        <shortName evidence="10">IPTase</shortName>
    </alternativeName>
</protein>
<dbReference type="GO" id="GO:0052381">
    <property type="term" value="F:tRNA dimethylallyltransferase activity"/>
    <property type="evidence" value="ECO:0007669"/>
    <property type="project" value="UniProtKB-UniRule"/>
</dbReference>
<feature type="binding site" evidence="10">
    <location>
        <begin position="13"/>
        <end position="18"/>
    </location>
    <ligand>
        <name>substrate</name>
    </ligand>
</feature>
<feature type="site" description="Interaction with substrate tRNA" evidence="10">
    <location>
        <position position="102"/>
    </location>
</feature>
<dbReference type="Pfam" id="PF01715">
    <property type="entry name" value="IPPT"/>
    <property type="match status" value="1"/>
</dbReference>
<dbReference type="PANTHER" id="PTHR11088:SF60">
    <property type="entry name" value="TRNA DIMETHYLALLYLTRANSFERASE"/>
    <property type="match status" value="1"/>
</dbReference>
<evidence type="ECO:0000256" key="9">
    <source>
        <dbReference type="ARBA" id="ARBA00049563"/>
    </source>
</evidence>
<evidence type="ECO:0000256" key="1">
    <source>
        <dbReference type="ARBA" id="ARBA00001946"/>
    </source>
</evidence>
<dbReference type="HOGENOM" id="CLU_032616_0_0_6"/>
<evidence type="ECO:0000256" key="8">
    <source>
        <dbReference type="ARBA" id="ARBA00022842"/>
    </source>
</evidence>
<dbReference type="GO" id="GO:0006400">
    <property type="term" value="P:tRNA modification"/>
    <property type="evidence" value="ECO:0007669"/>
    <property type="project" value="TreeGrafter"/>
</dbReference>
<evidence type="ECO:0000256" key="6">
    <source>
        <dbReference type="ARBA" id="ARBA00022741"/>
    </source>
</evidence>
<evidence type="ECO:0000256" key="13">
    <source>
        <dbReference type="RuleBase" id="RU003785"/>
    </source>
</evidence>
<evidence type="ECO:0000256" key="11">
    <source>
        <dbReference type="RuleBase" id="RU003783"/>
    </source>
</evidence>
<feature type="binding site" evidence="10">
    <location>
        <begin position="11"/>
        <end position="18"/>
    </location>
    <ligand>
        <name>ATP</name>
        <dbReference type="ChEBI" id="CHEBI:30616"/>
    </ligand>
</feature>
<feature type="region of interest" description="Interaction with substrate tRNA" evidence="10">
    <location>
        <begin position="36"/>
        <end position="39"/>
    </location>
</feature>
<evidence type="ECO:0000256" key="12">
    <source>
        <dbReference type="RuleBase" id="RU003784"/>
    </source>
</evidence>
<comment type="similarity">
    <text evidence="3 10 13">Belongs to the IPP transferase family.</text>
</comment>
<dbReference type="KEGG" id="mec:Q7C_2431"/>
<organism evidence="14 15">
    <name type="scientific">Methylophaga frappieri (strain ATCC BAA-2434 / DSM 25690 / JAM7)</name>
    <dbReference type="NCBI Taxonomy" id="754477"/>
    <lineage>
        <taxon>Bacteria</taxon>
        <taxon>Pseudomonadati</taxon>
        <taxon>Pseudomonadota</taxon>
        <taxon>Gammaproteobacteria</taxon>
        <taxon>Thiotrichales</taxon>
        <taxon>Piscirickettsiaceae</taxon>
        <taxon>Methylophaga</taxon>
    </lineage>
</organism>
<keyword evidence="8 10" id="KW-0460">Magnesium</keyword>
<dbReference type="RefSeq" id="WP_014704974.1">
    <property type="nucleotide sequence ID" value="NC_017856.1"/>
</dbReference>
<comment type="function">
    <text evidence="2 10 12">Catalyzes the transfer of a dimethylallyl group onto the adenine at position 37 in tRNAs that read codons beginning with uridine, leading to the formation of N6-(dimethylallyl)adenosine (i(6)A).</text>
</comment>
<dbReference type="Gene3D" id="1.10.20.140">
    <property type="match status" value="1"/>
</dbReference>
<dbReference type="SUPFAM" id="SSF52540">
    <property type="entry name" value="P-loop containing nucleoside triphosphate hydrolases"/>
    <property type="match status" value="2"/>
</dbReference>
<comment type="subunit">
    <text evidence="10">Monomer.</text>
</comment>
<keyword evidence="6 10" id="KW-0547">Nucleotide-binding</keyword>
<comment type="caution">
    <text evidence="10">Lacks conserved residue(s) required for the propagation of feature annotation.</text>
</comment>
<dbReference type="PANTHER" id="PTHR11088">
    <property type="entry name" value="TRNA DIMETHYLALLYLTRANSFERASE"/>
    <property type="match status" value="1"/>
</dbReference>
<dbReference type="Proteomes" id="UP000009145">
    <property type="component" value="Chromosome"/>
</dbReference>
<evidence type="ECO:0000313" key="14">
    <source>
        <dbReference type="EMBL" id="AFJ03556.1"/>
    </source>
</evidence>
<sequence>MALPPAILLMGPTASGKTELALAVAKTLPVEIISVDSALVYRGMDIGTAKPSLEERQQVPHHLIDILEPTEVYSVGQFRADALALMDAITVRGNIPMLVGGTMLYFNSLQRGLADLPPASPSIRRQLDQDVASAGLTSLHERLQQVDPDSASRIKPTDPQRLQRALEVYMLTGKPMSLLINETQNNLNHRLINLVLAPFNRSVLHERIARRYQKMLESGFLEEVRKLMARGDCHAALPSIRAVGYRQAWSCLRGDYAENELVEKAVIATRQMAKRQLTWCRSQRNAVWFDSSRDLPVAAVISYLQEQCADR</sequence>
<evidence type="ECO:0000256" key="4">
    <source>
        <dbReference type="ARBA" id="ARBA00022679"/>
    </source>
</evidence>
<dbReference type="EMBL" id="CP003380">
    <property type="protein sequence ID" value="AFJ03556.1"/>
    <property type="molecule type" value="Genomic_DNA"/>
</dbReference>
<gene>
    <name evidence="10" type="primary">miaA</name>
    <name evidence="14" type="ordered locus">Q7C_2431</name>
</gene>
<evidence type="ECO:0000313" key="15">
    <source>
        <dbReference type="Proteomes" id="UP000009145"/>
    </source>
</evidence>
<accession>I1YKW3</accession>
<dbReference type="eggNOG" id="COG0324">
    <property type="taxonomic scope" value="Bacteria"/>
</dbReference>
<dbReference type="HAMAP" id="MF_00185">
    <property type="entry name" value="IPP_trans"/>
    <property type="match status" value="1"/>
</dbReference>
<keyword evidence="7 10" id="KW-0067">ATP-binding</keyword>
<evidence type="ECO:0000256" key="5">
    <source>
        <dbReference type="ARBA" id="ARBA00022694"/>
    </source>
</evidence>
<dbReference type="Gene3D" id="3.40.50.300">
    <property type="entry name" value="P-loop containing nucleotide triphosphate hydrolases"/>
    <property type="match status" value="1"/>
</dbReference>
<dbReference type="InterPro" id="IPR018022">
    <property type="entry name" value="IPT"/>
</dbReference>
<keyword evidence="15" id="KW-1185">Reference proteome</keyword>
<comment type="catalytic activity">
    <reaction evidence="9 10 11">
        <text>adenosine(37) in tRNA + dimethylallyl diphosphate = N(6)-dimethylallyladenosine(37) in tRNA + diphosphate</text>
        <dbReference type="Rhea" id="RHEA:26482"/>
        <dbReference type="Rhea" id="RHEA-COMP:10162"/>
        <dbReference type="Rhea" id="RHEA-COMP:10375"/>
        <dbReference type="ChEBI" id="CHEBI:33019"/>
        <dbReference type="ChEBI" id="CHEBI:57623"/>
        <dbReference type="ChEBI" id="CHEBI:74411"/>
        <dbReference type="ChEBI" id="CHEBI:74415"/>
        <dbReference type="EC" id="2.5.1.75"/>
    </reaction>
</comment>
<dbReference type="NCBIfam" id="TIGR00174">
    <property type="entry name" value="miaA"/>
    <property type="match status" value="1"/>
</dbReference>
<evidence type="ECO:0000256" key="3">
    <source>
        <dbReference type="ARBA" id="ARBA00005842"/>
    </source>
</evidence>
<dbReference type="OrthoDB" id="9776390at2"/>